<keyword evidence="3" id="KW-0677">Repeat</keyword>
<dbReference type="Gene3D" id="3.80.10.10">
    <property type="entry name" value="Ribonuclease Inhibitor"/>
    <property type="match status" value="1"/>
</dbReference>
<dbReference type="Proteomes" id="UP000887566">
    <property type="component" value="Unplaced"/>
</dbReference>
<evidence type="ECO:0000256" key="3">
    <source>
        <dbReference type="ARBA" id="ARBA00022737"/>
    </source>
</evidence>
<dbReference type="InterPro" id="IPR003591">
    <property type="entry name" value="Leu-rich_rpt_typical-subtyp"/>
</dbReference>
<proteinExistence type="predicted"/>
<keyword evidence="1" id="KW-0433">Leucine-rich repeat</keyword>
<dbReference type="Pfam" id="PF13855">
    <property type="entry name" value="LRR_8"/>
    <property type="match status" value="1"/>
</dbReference>
<dbReference type="SMART" id="SM00369">
    <property type="entry name" value="LRR_TYP"/>
    <property type="match status" value="3"/>
</dbReference>
<dbReference type="InterPro" id="IPR050328">
    <property type="entry name" value="Dev_Immune_Receptor"/>
</dbReference>
<evidence type="ECO:0000313" key="5">
    <source>
        <dbReference type="Proteomes" id="UP000887566"/>
    </source>
</evidence>
<keyword evidence="5" id="KW-1185">Reference proteome</keyword>
<evidence type="ECO:0000256" key="2">
    <source>
        <dbReference type="ARBA" id="ARBA00022729"/>
    </source>
</evidence>
<sequence>MIPRKLDAFLLLLFVGVTAALSGRPTSWRTYNADQYALFHRSLRERFGDRSAHRLIPLSHDILRPRPENHDEKKNAPRESPDTVMIEVCNQDDDGLPCSCSSDEGFLIDCKNEKLKTAYIKPKFDSDDGSKKVKVERVNLEGNTITELYKGHIVPGHEDTLKELNLENNRIDYIEDGAFSGMNELVTLDLTGNRLSIITRKLFSGGEGLEWKLKNLYLDDNELTTIEDYAFKDLSMIEKIVLDNNIGLNLTNNTF</sequence>
<dbReference type="GO" id="GO:0005615">
    <property type="term" value="C:extracellular space"/>
    <property type="evidence" value="ECO:0007669"/>
    <property type="project" value="TreeGrafter"/>
</dbReference>
<dbReference type="AlphaFoldDB" id="A0A914X5G5"/>
<name>A0A914X5G5_9BILA</name>
<keyword evidence="2 4" id="KW-0732">Signal</keyword>
<dbReference type="GO" id="GO:0031012">
    <property type="term" value="C:extracellular matrix"/>
    <property type="evidence" value="ECO:0007669"/>
    <property type="project" value="TreeGrafter"/>
</dbReference>
<evidence type="ECO:0000313" key="6">
    <source>
        <dbReference type="WBParaSite" id="PSAMB.scaffold6580size9187.g28743.t1"/>
    </source>
</evidence>
<reference evidence="6" key="1">
    <citation type="submission" date="2022-11" db="UniProtKB">
        <authorList>
            <consortium name="WormBaseParasite"/>
        </authorList>
    </citation>
    <scope>IDENTIFICATION</scope>
</reference>
<dbReference type="PANTHER" id="PTHR24373">
    <property type="entry name" value="SLIT RELATED LEUCINE-RICH REPEAT NEURONAL PROTEIN"/>
    <property type="match status" value="1"/>
</dbReference>
<dbReference type="WBParaSite" id="PSAMB.scaffold6580size9187.g28743.t1">
    <property type="protein sequence ID" value="PSAMB.scaffold6580size9187.g28743.t1"/>
    <property type="gene ID" value="PSAMB.scaffold6580size9187.g28743"/>
</dbReference>
<feature type="chain" id="PRO_5037552034" evidence="4">
    <location>
        <begin position="21"/>
        <end position="255"/>
    </location>
</feature>
<evidence type="ECO:0000256" key="4">
    <source>
        <dbReference type="SAM" id="SignalP"/>
    </source>
</evidence>
<dbReference type="PROSITE" id="PS51450">
    <property type="entry name" value="LRR"/>
    <property type="match status" value="2"/>
</dbReference>
<dbReference type="InterPro" id="IPR032675">
    <property type="entry name" value="LRR_dom_sf"/>
</dbReference>
<evidence type="ECO:0000256" key="1">
    <source>
        <dbReference type="ARBA" id="ARBA00022614"/>
    </source>
</evidence>
<protein>
    <submittedName>
        <fullName evidence="6">Uncharacterized protein</fullName>
    </submittedName>
</protein>
<dbReference type="PANTHER" id="PTHR24373:SF386">
    <property type="entry name" value="PROTEIN ARTICHOKE-LIKE"/>
    <property type="match status" value="1"/>
</dbReference>
<feature type="signal peptide" evidence="4">
    <location>
        <begin position="1"/>
        <end position="20"/>
    </location>
</feature>
<dbReference type="InterPro" id="IPR001611">
    <property type="entry name" value="Leu-rich_rpt"/>
</dbReference>
<accession>A0A914X5G5</accession>
<organism evidence="5 6">
    <name type="scientific">Plectus sambesii</name>
    <dbReference type="NCBI Taxonomy" id="2011161"/>
    <lineage>
        <taxon>Eukaryota</taxon>
        <taxon>Metazoa</taxon>
        <taxon>Ecdysozoa</taxon>
        <taxon>Nematoda</taxon>
        <taxon>Chromadorea</taxon>
        <taxon>Plectida</taxon>
        <taxon>Plectina</taxon>
        <taxon>Plectoidea</taxon>
        <taxon>Plectidae</taxon>
        <taxon>Plectus</taxon>
    </lineage>
</organism>
<dbReference type="SUPFAM" id="SSF52058">
    <property type="entry name" value="L domain-like"/>
    <property type="match status" value="1"/>
</dbReference>